<gene>
    <name evidence="1" type="ORF">ALQ04_01654</name>
</gene>
<name>A0A3M4LWX3_PSECI</name>
<reference evidence="1 2" key="1">
    <citation type="submission" date="2018-08" db="EMBL/GenBank/DDBJ databases">
        <title>Recombination of ecologically and evolutionarily significant loci maintains genetic cohesion in the Pseudomonas syringae species complex.</title>
        <authorList>
            <person name="Dillon M."/>
            <person name="Thakur S."/>
            <person name="Almeida R.N.D."/>
            <person name="Weir B.S."/>
            <person name="Guttman D.S."/>
        </authorList>
    </citation>
    <scope>NUCLEOTIDE SEQUENCE [LARGE SCALE GENOMIC DNA]</scope>
    <source>
        <strain evidence="1 2">ICMP 3353</strain>
    </source>
</reference>
<proteinExistence type="predicted"/>
<dbReference type="Proteomes" id="UP000277236">
    <property type="component" value="Unassembled WGS sequence"/>
</dbReference>
<comment type="caution">
    <text evidence="1">The sequence shown here is derived from an EMBL/GenBank/DDBJ whole genome shotgun (WGS) entry which is preliminary data.</text>
</comment>
<dbReference type="EMBL" id="RBRE01000044">
    <property type="protein sequence ID" value="RMQ45945.1"/>
    <property type="molecule type" value="Genomic_DNA"/>
</dbReference>
<accession>A0A3M4LWX3</accession>
<sequence length="62" mass="7104">MKNPAEAGLMTAWEWLVDLAHHVLRLAALCGRTYRRWVLFTGGFYWQQPCFNATGEYVTNAA</sequence>
<dbReference type="RefSeq" id="WP_147466594.1">
    <property type="nucleotide sequence ID" value="NZ_RBRE01000044.1"/>
</dbReference>
<dbReference type="AlphaFoldDB" id="A0A3M4LWX3"/>
<organism evidence="1 2">
    <name type="scientific">Pseudomonas cichorii</name>
    <dbReference type="NCBI Taxonomy" id="36746"/>
    <lineage>
        <taxon>Bacteria</taxon>
        <taxon>Pseudomonadati</taxon>
        <taxon>Pseudomonadota</taxon>
        <taxon>Gammaproteobacteria</taxon>
        <taxon>Pseudomonadales</taxon>
        <taxon>Pseudomonadaceae</taxon>
        <taxon>Pseudomonas</taxon>
    </lineage>
</organism>
<evidence type="ECO:0000313" key="1">
    <source>
        <dbReference type="EMBL" id="RMQ45945.1"/>
    </source>
</evidence>
<evidence type="ECO:0000313" key="2">
    <source>
        <dbReference type="Proteomes" id="UP000277236"/>
    </source>
</evidence>
<protein>
    <submittedName>
        <fullName evidence="1">Uncharacterized protein</fullName>
    </submittedName>
</protein>